<proteinExistence type="predicted"/>
<evidence type="ECO:0000313" key="1">
    <source>
        <dbReference type="EMBL" id="OWZ16117.1"/>
    </source>
</evidence>
<dbReference type="OrthoDB" id="122616at2759"/>
<protein>
    <submittedName>
        <fullName evidence="1">Uncharacterized protein</fullName>
    </submittedName>
</protein>
<reference evidence="2" key="1">
    <citation type="submission" date="2017-03" db="EMBL/GenBank/DDBJ databases">
        <title>Phytopthora megakarya and P. palmivora, two closely related causual agents of cacao black pod achieved similar genome size and gene model numbers by different mechanisms.</title>
        <authorList>
            <person name="Ali S."/>
            <person name="Shao J."/>
            <person name="Larry D.J."/>
            <person name="Kronmiller B."/>
            <person name="Shen D."/>
            <person name="Strem M.D."/>
            <person name="Melnick R.L."/>
            <person name="Guiltinan M.J."/>
            <person name="Tyler B.M."/>
            <person name="Meinhardt L.W."/>
            <person name="Bailey B.A."/>
        </authorList>
    </citation>
    <scope>NUCLEOTIDE SEQUENCE [LARGE SCALE GENOMIC DNA]</scope>
    <source>
        <strain evidence="2">zdho120</strain>
    </source>
</reference>
<organism evidence="1 2">
    <name type="scientific">Phytophthora megakarya</name>
    <dbReference type="NCBI Taxonomy" id="4795"/>
    <lineage>
        <taxon>Eukaryota</taxon>
        <taxon>Sar</taxon>
        <taxon>Stramenopiles</taxon>
        <taxon>Oomycota</taxon>
        <taxon>Peronosporomycetes</taxon>
        <taxon>Peronosporales</taxon>
        <taxon>Peronosporaceae</taxon>
        <taxon>Phytophthora</taxon>
    </lineage>
</organism>
<dbReference type="Proteomes" id="UP000198211">
    <property type="component" value="Unassembled WGS sequence"/>
</dbReference>
<gene>
    <name evidence="1" type="ORF">PHMEG_00010138</name>
</gene>
<keyword evidence="2" id="KW-1185">Reference proteome</keyword>
<evidence type="ECO:0000313" key="2">
    <source>
        <dbReference type="Proteomes" id="UP000198211"/>
    </source>
</evidence>
<dbReference type="EMBL" id="NBNE01000993">
    <property type="protein sequence ID" value="OWZ16117.1"/>
    <property type="molecule type" value="Genomic_DNA"/>
</dbReference>
<sequence>MTDTEEQLRLAAQEFMTKNKSDIIKLDVSTYSGEGEGRLHLNRWFCEVEIAVEARQISTELARTRFVLSKEEKKAKEWALTKLVADESCFPTVQSMKADLRLEFEPP</sequence>
<dbReference type="AlphaFoldDB" id="A0A225WGH5"/>
<name>A0A225WGH5_9STRA</name>
<comment type="caution">
    <text evidence="1">The sequence shown here is derived from an EMBL/GenBank/DDBJ whole genome shotgun (WGS) entry which is preliminary data.</text>
</comment>
<accession>A0A225WGH5</accession>